<dbReference type="InterPro" id="IPR022649">
    <property type="entry name" value="Pr_cel_nuc_antig_C"/>
</dbReference>
<feature type="domain" description="Proliferating cell nuclear antigen PCNA N-terminal" evidence="6">
    <location>
        <begin position="1"/>
        <end position="108"/>
    </location>
</feature>
<dbReference type="SUPFAM" id="SSF55979">
    <property type="entry name" value="DNA clamp"/>
    <property type="match status" value="2"/>
</dbReference>
<dbReference type="PRINTS" id="PR00339">
    <property type="entry name" value="PCNACYCLIN"/>
</dbReference>
<dbReference type="AlphaFoldDB" id="C7DIE4"/>
<sequence length="247" mass="27685">MFEIKIDDARYWKNCVDSIVSLVDEGTFSIAKEGISLKAMDPSGISMISFFIPNKAFSKYEVEKPVSIGLNLENLSKILSSSRQGEQLVMKEQNNKFSIEFISQSSKRRYKLPIIEARKGAEKEPKIEFESLVDVRSDSLKDILKDANLLSTYVGFKTDKDSFVVMAKGDAGELEEEHLGNAESIKKLEVSKASSATFNLDYLERIISACPSNSQISLSLKSEEPIRVNYKIGDAEVAYYLAPYMES</sequence>
<dbReference type="Pfam" id="PF02747">
    <property type="entry name" value="PCNA_C"/>
    <property type="match status" value="1"/>
</dbReference>
<reference evidence="8 9" key="1">
    <citation type="journal article" date="2009" name="Genome Biol.">
        <title>Community-wide analysis of microbial genome sequence signatures.</title>
        <authorList>
            <person name="Dick G.J."/>
            <person name="Andersson A.F."/>
            <person name="Baker B.J."/>
            <person name="Simmons S.L."/>
            <person name="Thomas B.C."/>
            <person name="Yelton A.P."/>
            <person name="Banfield J.F."/>
        </authorList>
    </citation>
    <scope>NUCLEOTIDE SEQUENCE [LARGE SCALE GENOMIC DNA]</scope>
    <source>
        <strain evidence="8">ARMAN-2</strain>
    </source>
</reference>
<organism evidence="8 9">
    <name type="scientific">Candidatus Micrarchaeum acidiphilum ARMAN-2</name>
    <dbReference type="NCBI Taxonomy" id="425595"/>
    <lineage>
        <taxon>Archaea</taxon>
        <taxon>Candidatus Micrarchaeota</taxon>
        <taxon>Candidatus Micrarchaeia</taxon>
        <taxon>Candidatus Micrarchaeales</taxon>
        <taxon>Candidatus Micrarchaeaceae</taxon>
        <taxon>Candidatus Micrarchaeum</taxon>
    </lineage>
</organism>
<evidence type="ECO:0000259" key="7">
    <source>
        <dbReference type="Pfam" id="PF02747"/>
    </source>
</evidence>
<comment type="subunit">
    <text evidence="3">Homotrimer. The subunits circularize to form a toroid; DNA passes through its center. Replication factor C (RFC) is required to load the toroid on the DNA.</text>
</comment>
<dbReference type="InterPro" id="IPR046938">
    <property type="entry name" value="DNA_clamp_sf"/>
</dbReference>
<dbReference type="PANTHER" id="PTHR11352:SF0">
    <property type="entry name" value="PROLIFERATING CELL NUCLEAR ANTIGEN"/>
    <property type="match status" value="1"/>
</dbReference>
<dbReference type="GO" id="GO:0006275">
    <property type="term" value="P:regulation of DNA replication"/>
    <property type="evidence" value="ECO:0007669"/>
    <property type="project" value="UniProtKB-UniRule"/>
</dbReference>
<keyword evidence="2 3" id="KW-0238">DNA-binding</keyword>
<dbReference type="Proteomes" id="UP000332487">
    <property type="component" value="Unassembled WGS sequence"/>
</dbReference>
<dbReference type="InterPro" id="IPR000730">
    <property type="entry name" value="Pr_cel_nuc_antig"/>
</dbReference>
<dbReference type="GO" id="GO:0003677">
    <property type="term" value="F:DNA binding"/>
    <property type="evidence" value="ECO:0007669"/>
    <property type="project" value="UniProtKB-UniRule"/>
</dbReference>
<evidence type="ECO:0000256" key="4">
    <source>
        <dbReference type="RuleBase" id="RU003671"/>
    </source>
</evidence>
<keyword evidence="9" id="KW-1185">Reference proteome</keyword>
<dbReference type="InterPro" id="IPR022648">
    <property type="entry name" value="Pr_cel_nuc_antig_N"/>
</dbReference>
<evidence type="ECO:0000256" key="3">
    <source>
        <dbReference type="HAMAP-Rule" id="MF_00317"/>
    </source>
</evidence>
<evidence type="ECO:0000259" key="6">
    <source>
        <dbReference type="Pfam" id="PF00705"/>
    </source>
</evidence>
<dbReference type="Pfam" id="PF00705">
    <property type="entry name" value="PCNA_N"/>
    <property type="match status" value="1"/>
</dbReference>
<evidence type="ECO:0000313" key="9">
    <source>
        <dbReference type="Proteomes" id="UP000332487"/>
    </source>
</evidence>
<evidence type="ECO:0000256" key="2">
    <source>
        <dbReference type="ARBA" id="ARBA00023125"/>
    </source>
</evidence>
<evidence type="ECO:0000256" key="1">
    <source>
        <dbReference type="ARBA" id="ARBA00010462"/>
    </source>
</evidence>
<keyword evidence="3 4" id="KW-0235">DNA replication</keyword>
<reference evidence="8 9" key="2">
    <citation type="journal article" date="2010" name="Proc. Natl. Acad. Sci. U.S.A.">
        <title>Enigmatic, ultrasmall, uncultivated Archaea.</title>
        <authorList>
            <person name="Baker B.J."/>
            <person name="Comolli L.R."/>
            <person name="Dick G.J."/>
            <person name="Hauser L.J."/>
            <person name="Hyatt D."/>
            <person name="Dill B.D."/>
            <person name="Land M.L."/>
            <person name="Verberkmoes N.C."/>
            <person name="Hettich R.L."/>
            <person name="Banfield J.F."/>
        </authorList>
    </citation>
    <scope>NUCLEOTIDE SEQUENCE [LARGE SCALE GENOMIC DNA]</scope>
    <source>
        <strain evidence="8">ARMAN-2</strain>
    </source>
</reference>
<comment type="function">
    <text evidence="5">Sliding clamp subunit. Responsible for tethering the catalytic subunit of DNA polymerase to DNA during high-speed replication.</text>
</comment>
<gene>
    <name evidence="3" type="primary">pcn</name>
    <name evidence="8" type="ORF">UNLARM2_0836</name>
</gene>
<dbReference type="GO" id="GO:0030337">
    <property type="term" value="F:DNA polymerase processivity factor activity"/>
    <property type="evidence" value="ECO:0007669"/>
    <property type="project" value="UniProtKB-UniRule"/>
</dbReference>
<accession>C7DIE4</accession>
<dbReference type="EMBL" id="GG697241">
    <property type="protein sequence ID" value="EET89718.1"/>
    <property type="molecule type" value="Genomic_DNA"/>
</dbReference>
<evidence type="ECO:0000313" key="8">
    <source>
        <dbReference type="EMBL" id="EET89718.1"/>
    </source>
</evidence>
<name>C7DIE4_MICA2</name>
<dbReference type="CDD" id="cd00577">
    <property type="entry name" value="PCNA"/>
    <property type="match status" value="1"/>
</dbReference>
<dbReference type="Gene3D" id="3.70.10.10">
    <property type="match status" value="1"/>
</dbReference>
<dbReference type="PANTHER" id="PTHR11352">
    <property type="entry name" value="PROLIFERATING CELL NUCLEAR ANTIGEN"/>
    <property type="match status" value="1"/>
</dbReference>
<comment type="similarity">
    <text evidence="1 3 4">Belongs to the PCNA family.</text>
</comment>
<evidence type="ECO:0000256" key="5">
    <source>
        <dbReference type="RuleBase" id="RU003673"/>
    </source>
</evidence>
<comment type="function">
    <text evidence="3">Sliding clamp subunit that acts as a moving platform for DNA processing. Responsible for tethering the catalytic subunit of DNA polymerase and other proteins to DNA during high-speed replication.</text>
</comment>
<feature type="domain" description="Proliferating cell nuclear antigen PCNA C-terminal" evidence="7">
    <location>
        <begin position="125"/>
        <end position="243"/>
    </location>
</feature>
<proteinExistence type="inferred from homology"/>
<dbReference type="GO" id="GO:0006272">
    <property type="term" value="P:leading strand elongation"/>
    <property type="evidence" value="ECO:0007669"/>
    <property type="project" value="TreeGrafter"/>
</dbReference>
<protein>
    <recommendedName>
        <fullName evidence="3">DNA polymerase sliding clamp</fullName>
    </recommendedName>
    <alternativeName>
        <fullName evidence="3">Proliferating cell nuclear antigen homolog</fullName>
        <shortName evidence="3">PCNA</shortName>
    </alternativeName>
</protein>
<dbReference type="HAMAP" id="MF_00317">
    <property type="entry name" value="DNApol_clamp_arch"/>
    <property type="match status" value="1"/>
</dbReference>
<dbReference type="NCBIfam" id="TIGR00590">
    <property type="entry name" value="pcna"/>
    <property type="match status" value="1"/>
</dbReference>